<feature type="compositionally biased region" description="Low complexity" evidence="2">
    <location>
        <begin position="776"/>
        <end position="790"/>
    </location>
</feature>
<feature type="compositionally biased region" description="Basic and acidic residues" evidence="2">
    <location>
        <begin position="107"/>
        <end position="120"/>
    </location>
</feature>
<feature type="compositionally biased region" description="Polar residues" evidence="2">
    <location>
        <begin position="906"/>
        <end position="945"/>
    </location>
</feature>
<feature type="transmembrane region" description="Helical" evidence="3">
    <location>
        <begin position="35"/>
        <end position="67"/>
    </location>
</feature>
<dbReference type="InterPro" id="IPR013937">
    <property type="entry name" value="Sorting_nexin_C"/>
</dbReference>
<dbReference type="OrthoDB" id="120967at2759"/>
<organism evidence="5 6">
    <name type="scientific">Sporisorium graminicola</name>
    <dbReference type="NCBI Taxonomy" id="280036"/>
    <lineage>
        <taxon>Eukaryota</taxon>
        <taxon>Fungi</taxon>
        <taxon>Dikarya</taxon>
        <taxon>Basidiomycota</taxon>
        <taxon>Ustilaginomycotina</taxon>
        <taxon>Ustilaginomycetes</taxon>
        <taxon>Ustilaginales</taxon>
        <taxon>Ustilaginaceae</taxon>
        <taxon>Sporisorium</taxon>
    </lineage>
</organism>
<keyword evidence="3" id="KW-1133">Transmembrane helix</keyword>
<dbReference type="Pfam" id="PF02194">
    <property type="entry name" value="PXA"/>
    <property type="match status" value="1"/>
</dbReference>
<feature type="compositionally biased region" description="Polar residues" evidence="2">
    <location>
        <begin position="365"/>
        <end position="382"/>
    </location>
</feature>
<feature type="region of interest" description="Disordered" evidence="2">
    <location>
        <begin position="1"/>
        <end position="20"/>
    </location>
</feature>
<keyword evidence="3" id="KW-0812">Transmembrane</keyword>
<dbReference type="SMART" id="SM00313">
    <property type="entry name" value="PXA"/>
    <property type="match status" value="1"/>
</dbReference>
<feature type="compositionally biased region" description="Low complexity" evidence="2">
    <location>
        <begin position="7"/>
        <end position="20"/>
    </location>
</feature>
<dbReference type="GeneID" id="40727151"/>
<feature type="region of interest" description="Disordered" evidence="2">
    <location>
        <begin position="101"/>
        <end position="120"/>
    </location>
</feature>
<feature type="compositionally biased region" description="Polar residues" evidence="2">
    <location>
        <begin position="549"/>
        <end position="559"/>
    </location>
</feature>
<evidence type="ECO:0000256" key="1">
    <source>
        <dbReference type="ARBA" id="ARBA00010883"/>
    </source>
</evidence>
<dbReference type="PROSITE" id="PS51207">
    <property type="entry name" value="PXA"/>
    <property type="match status" value="1"/>
</dbReference>
<reference evidence="5 6" key="1">
    <citation type="submission" date="2019-05" db="EMBL/GenBank/DDBJ databases">
        <title>Sporisorium graminicola CBS 10092 draft sequencing and annotation.</title>
        <authorList>
            <person name="Solano-Gonzalez S."/>
            <person name="Caddick M.X."/>
            <person name="Darby A."/>
        </authorList>
    </citation>
    <scope>NUCLEOTIDE SEQUENCE [LARGE SCALE GENOMIC DNA]</scope>
    <source>
        <strain evidence="5 6">CBS 10092</strain>
    </source>
</reference>
<comment type="similarity">
    <text evidence="1">Belongs to the sorting nexin family.</text>
</comment>
<gene>
    <name evidence="5" type="ORF">EX895_004256</name>
</gene>
<evidence type="ECO:0000259" key="4">
    <source>
        <dbReference type="PROSITE" id="PS51207"/>
    </source>
</evidence>
<dbReference type="InterPro" id="IPR003114">
    <property type="entry name" value="Phox_assoc"/>
</dbReference>
<feature type="compositionally biased region" description="Low complexity" evidence="2">
    <location>
        <begin position="475"/>
        <end position="489"/>
    </location>
</feature>
<feature type="compositionally biased region" description="Polar residues" evidence="2">
    <location>
        <begin position="1141"/>
        <end position="1163"/>
    </location>
</feature>
<dbReference type="PANTHER" id="PTHR22775:SF3">
    <property type="entry name" value="SORTING NEXIN-13"/>
    <property type="match status" value="1"/>
</dbReference>
<dbReference type="PANTHER" id="PTHR22775">
    <property type="entry name" value="SORTING NEXIN"/>
    <property type="match status" value="1"/>
</dbReference>
<sequence length="1361" mass="144576">MSESTQAEQPGPAAAASAAAPAVPASQDEVNHANLILIALTAGLGLTFLTVGLWNALLVVAVSILLVCNPWVRTLLELPSTDGKRGLSTFDPARYLLSYTGPSAEHSGNDDELSTKDPDKDPIMQTDQLYTLTVMPDALRDSSQTMIRFVVRDFVQGWYDNLTFAHPNFPISAEANISHSAASIYLRSRQLKSTNTAAELLLTVQSVLLSSLRRRRASTQNAAGAASSARSTWPSTTARVDALRKAVRKLLSRNLAHAERSSPVLMLLLTEILAKQAWQVVQTIGDPDFINQKIVDWAEPASETILEGQAISLEELERLKSLDTAALHPQAAEVLQPRMAGNVSMTAADRSDRPVSKATAPQLPPRSTQSSSPTASRAQAPQASGEIGAGQTMQTSSVDPRIAYDQAPRSAGPSLPPRPRITPPRKANSTGPLSALGGFATGALGALADAAERAVDVVGGTVDEFGNLLMVPAESSMRTRPSSSQSNSTDASPRRRYALLAERNENEPSPIRGSSSRDGGQGHFADSAAPAYHLDVPSGVDEPPLPESLRQSVRTSNQQPPHPSLSASASATSAGDANAPAFSIPDTPERSSMDAHHSIVAPAPVAAALNLSSRDSFSIDELEEDEQASLSAMHDLLSDRTSPAYEAFENFLEHPDNRFCAQNEGESLLRLHTQLNTLASIMEFATLDEQTFRADASTILSKALEQLPSTLPATHDGQRPVLVRRSAQQVLTNLEWCANMDVVEPLRENIIARLVQLYSAYLVSSGQRTQPQPQLQPESTQSSPSRSRFSATLPRTESPEPNQLRAFLDREDRPSFSSMDSERPAIRYETRRKTTAPVASVTSVQPGMQTPPRAPSVPPGQAGARVMGPPSGPSRPMSVPPRAPSVPPRPQQMVVPATTPPAPRSPVSSQQGVALSPAQPVQPTRSSIDSSQPPAGSSTISITDISANAESSKPVDVRTLEVMISVEGAAEPAEAASVTSPDGFVLVRRWHEFEQMDAEIQRQPRSGSRLPRLPMVKGRRSAEVCRSLEVYLAELLVPANRVQLAGVGGARRFFDRTRAGASAEDLRRKGGAGAILGGIGKGIVSGVGMVGKQALSTATGVRSGADVAPDETMSPLRSGSVGDASTLRAGPSPDSAATRLVRTSSPVVDSASSTTSAFVSRTNSPAPSPSRRPGGAPTQLGTNNAAAAASRAASELSARHLDMLLSSIFAVADEAFNLQGGWTLRRGMLRVLEQVVRTTYASSIIAGFNNSAASLNVDNFAKWIADLTNTMWPGGRRWGSEIGTPDEKKPRTRDEMQRTAERAREIVVSYAPAQAGYLLGPGGKVACVKALAEVHATLMDPITACDLGLTVVLKALDMASR</sequence>
<keyword evidence="6" id="KW-1185">Reference proteome</keyword>
<feature type="compositionally biased region" description="Low complexity" evidence="2">
    <location>
        <begin position="564"/>
        <end position="581"/>
    </location>
</feature>
<feature type="region of interest" description="Disordered" evidence="2">
    <location>
        <begin position="473"/>
        <end position="592"/>
    </location>
</feature>
<dbReference type="KEGG" id="sgra:EX895_004256"/>
<dbReference type="RefSeq" id="XP_029738602.1">
    <property type="nucleotide sequence ID" value="XM_029884852.1"/>
</dbReference>
<feature type="compositionally biased region" description="Pro residues" evidence="2">
    <location>
        <begin position="870"/>
        <end position="890"/>
    </location>
</feature>
<feature type="region of interest" description="Disordered" evidence="2">
    <location>
        <begin position="346"/>
        <end position="433"/>
    </location>
</feature>
<evidence type="ECO:0000256" key="2">
    <source>
        <dbReference type="SAM" id="MobiDB-lite"/>
    </source>
</evidence>
<feature type="region of interest" description="Disordered" evidence="2">
    <location>
        <begin position="768"/>
        <end position="945"/>
    </location>
</feature>
<evidence type="ECO:0000313" key="5">
    <source>
        <dbReference type="EMBL" id="TKY86617.1"/>
    </source>
</evidence>
<feature type="compositionally biased region" description="Basic and acidic residues" evidence="2">
    <location>
        <begin position="807"/>
        <end position="832"/>
    </location>
</feature>
<protein>
    <recommendedName>
        <fullName evidence="4">PXA domain-containing protein</fullName>
    </recommendedName>
</protein>
<feature type="domain" description="PXA" evidence="4">
    <location>
        <begin position="136"/>
        <end position="302"/>
    </location>
</feature>
<dbReference type="Proteomes" id="UP000306050">
    <property type="component" value="Chromosome SGRAM_3"/>
</dbReference>
<name>A0A4U7KRN9_9BASI</name>
<dbReference type="Pfam" id="PF08628">
    <property type="entry name" value="Nexin_C"/>
    <property type="match status" value="1"/>
</dbReference>
<evidence type="ECO:0000256" key="3">
    <source>
        <dbReference type="SAM" id="Phobius"/>
    </source>
</evidence>
<keyword evidence="3" id="KW-0472">Membrane</keyword>
<evidence type="ECO:0000313" key="6">
    <source>
        <dbReference type="Proteomes" id="UP000306050"/>
    </source>
</evidence>
<proteinExistence type="inferred from homology"/>
<accession>A0A4U7KRN9</accession>
<dbReference type="GO" id="GO:0035091">
    <property type="term" value="F:phosphatidylinositol binding"/>
    <property type="evidence" value="ECO:0007669"/>
    <property type="project" value="TreeGrafter"/>
</dbReference>
<feature type="region of interest" description="Disordered" evidence="2">
    <location>
        <begin position="1099"/>
        <end position="1186"/>
    </location>
</feature>
<comment type="caution">
    <text evidence="5">The sequence shown here is derived from an EMBL/GenBank/DDBJ whole genome shotgun (WGS) entry which is preliminary data.</text>
</comment>
<dbReference type="EMBL" id="SRRM01000016">
    <property type="protein sequence ID" value="TKY86617.1"/>
    <property type="molecule type" value="Genomic_DNA"/>
</dbReference>